<dbReference type="Gene3D" id="1.10.600.10">
    <property type="entry name" value="Farnesyl Diphosphate Synthase"/>
    <property type="match status" value="1"/>
</dbReference>
<dbReference type="GO" id="GO:0016838">
    <property type="term" value="F:carbon-oxygen lyase activity, acting on phosphates"/>
    <property type="evidence" value="ECO:0007669"/>
    <property type="project" value="InterPro"/>
</dbReference>
<comment type="similarity">
    <text evidence="1">Belongs to the trichodiene synthase family.</text>
</comment>
<proteinExistence type="inferred from homology"/>
<keyword evidence="4" id="KW-1185">Reference proteome</keyword>
<dbReference type="SFLD" id="SFLDS00005">
    <property type="entry name" value="Isoprenoid_Synthase_Type_I"/>
    <property type="match status" value="1"/>
</dbReference>
<organism evidence="3 4">
    <name type="scientific">Favolaschia claudopus</name>
    <dbReference type="NCBI Taxonomy" id="2862362"/>
    <lineage>
        <taxon>Eukaryota</taxon>
        <taxon>Fungi</taxon>
        <taxon>Dikarya</taxon>
        <taxon>Basidiomycota</taxon>
        <taxon>Agaricomycotina</taxon>
        <taxon>Agaricomycetes</taxon>
        <taxon>Agaricomycetidae</taxon>
        <taxon>Agaricales</taxon>
        <taxon>Marasmiineae</taxon>
        <taxon>Mycenaceae</taxon>
        <taxon>Favolaschia</taxon>
    </lineage>
</organism>
<evidence type="ECO:0000256" key="2">
    <source>
        <dbReference type="ARBA" id="ARBA00023239"/>
    </source>
</evidence>
<name>A0AAW0CBE8_9AGAR</name>
<accession>A0AAW0CBE8</accession>
<evidence type="ECO:0000313" key="3">
    <source>
        <dbReference type="EMBL" id="KAK7036079.1"/>
    </source>
</evidence>
<reference evidence="3 4" key="1">
    <citation type="journal article" date="2024" name="J Genomics">
        <title>Draft genome sequencing and assembly of Favolaschia claudopus CIRM-BRFM 2984 isolated from oak limbs.</title>
        <authorList>
            <person name="Navarro D."/>
            <person name="Drula E."/>
            <person name="Chaduli D."/>
            <person name="Cazenave R."/>
            <person name="Ahrendt S."/>
            <person name="Wang J."/>
            <person name="Lipzen A."/>
            <person name="Daum C."/>
            <person name="Barry K."/>
            <person name="Grigoriev I.V."/>
            <person name="Favel A."/>
            <person name="Rosso M.N."/>
            <person name="Martin F."/>
        </authorList>
    </citation>
    <scope>NUCLEOTIDE SEQUENCE [LARGE SCALE GENOMIC DNA]</scope>
    <source>
        <strain evidence="3 4">CIRM-BRFM 2984</strain>
    </source>
</reference>
<dbReference type="EMBL" id="JAWWNJ010000019">
    <property type="protein sequence ID" value="KAK7036079.1"/>
    <property type="molecule type" value="Genomic_DNA"/>
</dbReference>
<dbReference type="SFLD" id="SFLDG01021">
    <property type="entry name" value="Trichodiene_Synthase_Like"/>
    <property type="match status" value="1"/>
</dbReference>
<dbReference type="Proteomes" id="UP001362999">
    <property type="component" value="Unassembled WGS sequence"/>
</dbReference>
<dbReference type="SUPFAM" id="SSF48576">
    <property type="entry name" value="Terpenoid synthases"/>
    <property type="match status" value="1"/>
</dbReference>
<protein>
    <submittedName>
        <fullName evidence="3">Isoprenoid synthase domain-containing protein</fullName>
    </submittedName>
</protein>
<sequence length="302" mass="33713">MVQLASRIPHKDYTEAAIVRFLRGISQPFPAAPSLDKQFYLECHAGAVERGWPADSVAKHLPGGVAMGSFGYAHLPNRTTRILIAIYTACGIYLDDVYKEDVDAASMFNQRFFEHSPQADPVLDCFARVILELGDHFERVASNIMMTSTLNAVTALTLEFKTQGMPIHPKALGYPTFSRVMSGASEAYTIFIFPSDLPLRAFVQILQQCMIFINNGNDVLSFYKEEIDEECVNRISFLATQTGKSKQLVLENLAEEAIVAHRNVTNVLEQHPRALAAFRSFVAGYIGFHAAAKRYRLNELDL</sequence>
<evidence type="ECO:0000256" key="1">
    <source>
        <dbReference type="ARBA" id="ARBA00007946"/>
    </source>
</evidence>
<comment type="caution">
    <text evidence="3">The sequence shown here is derived from an EMBL/GenBank/DDBJ whole genome shotgun (WGS) entry which is preliminary data.</text>
</comment>
<dbReference type="InterPro" id="IPR024652">
    <property type="entry name" value="Trichodiene_synth"/>
</dbReference>
<gene>
    <name evidence="3" type="ORF">R3P38DRAFT_2910488</name>
</gene>
<dbReference type="InterPro" id="IPR008949">
    <property type="entry name" value="Isoprenoid_synthase_dom_sf"/>
</dbReference>
<keyword evidence="2" id="KW-0456">Lyase</keyword>
<evidence type="ECO:0000313" key="4">
    <source>
        <dbReference type="Proteomes" id="UP001362999"/>
    </source>
</evidence>
<dbReference type="Pfam" id="PF06330">
    <property type="entry name" value="TRI5"/>
    <property type="match status" value="1"/>
</dbReference>
<dbReference type="AlphaFoldDB" id="A0AAW0CBE8"/>